<name>M2B6V1_9BACT</name>
<evidence type="ECO:0000313" key="2">
    <source>
        <dbReference type="Proteomes" id="UP000011529"/>
    </source>
</evidence>
<accession>M2B6V1</accession>
<reference evidence="1" key="1">
    <citation type="submission" date="2012-11" db="EMBL/GenBank/DDBJ databases">
        <title>Permanent draft genomes of Rhodopirellula europaea strain SH398 and 6C.</title>
        <authorList>
            <person name="Richter M."/>
            <person name="Richter-Heitmann T."/>
            <person name="Frank C."/>
            <person name="Harder J."/>
            <person name="Glockner F.O."/>
        </authorList>
    </citation>
    <scope>NUCLEOTIDE SEQUENCE</scope>
    <source>
        <strain evidence="1">6C</strain>
    </source>
</reference>
<dbReference type="Proteomes" id="UP000011529">
    <property type="component" value="Unassembled WGS sequence"/>
</dbReference>
<keyword evidence="2" id="KW-1185">Reference proteome</keyword>
<proteinExistence type="predicted"/>
<protein>
    <submittedName>
        <fullName evidence="1">Uncharacterized protein</fullName>
    </submittedName>
</protein>
<reference evidence="1" key="2">
    <citation type="journal article" date="2013" name="Mar. Genomics">
        <title>Expression of sulfatases in Rhodopirellula baltica and the diversity of sulfatases in the genus Rhodopirellula.</title>
        <authorList>
            <person name="Wegner C.E."/>
            <person name="Richter-Heitmann T."/>
            <person name="Klindworth A."/>
            <person name="Klockow C."/>
            <person name="Richter M."/>
            <person name="Achstetter T."/>
            <person name="Glockner F.O."/>
            <person name="Harder J."/>
        </authorList>
    </citation>
    <scope>NUCLEOTIDE SEQUENCE [LARGE SCALE GENOMIC DNA]</scope>
    <source>
        <strain evidence="1">6C</strain>
    </source>
</reference>
<evidence type="ECO:0000313" key="1">
    <source>
        <dbReference type="EMBL" id="EMB17939.1"/>
    </source>
</evidence>
<sequence>MQIDQCKLQSISGLASHLFHRPAIANLQCPFCNLQSPRPTLRSRHIAPDGAGLGEAALLHRVRDRLKVNSVR</sequence>
<gene>
    <name evidence="1" type="ORF">RE6C_01277</name>
</gene>
<organism evidence="1 2">
    <name type="scientific">Rhodopirellula europaea 6C</name>
    <dbReference type="NCBI Taxonomy" id="1263867"/>
    <lineage>
        <taxon>Bacteria</taxon>
        <taxon>Pseudomonadati</taxon>
        <taxon>Planctomycetota</taxon>
        <taxon>Planctomycetia</taxon>
        <taxon>Pirellulales</taxon>
        <taxon>Pirellulaceae</taxon>
        <taxon>Rhodopirellula</taxon>
    </lineage>
</organism>
<dbReference type="EMBL" id="ANMO01000074">
    <property type="protein sequence ID" value="EMB17939.1"/>
    <property type="molecule type" value="Genomic_DNA"/>
</dbReference>
<comment type="caution">
    <text evidence="1">The sequence shown here is derived from an EMBL/GenBank/DDBJ whole genome shotgun (WGS) entry which is preliminary data.</text>
</comment>
<dbReference type="AlphaFoldDB" id="M2B6V1"/>